<dbReference type="InterPro" id="IPR012349">
    <property type="entry name" value="Split_barrel_FMN-bd"/>
</dbReference>
<dbReference type="PANTHER" id="PTHR35176:SF6">
    <property type="entry name" value="HEME OXYGENASE HI_0854-RELATED"/>
    <property type="match status" value="1"/>
</dbReference>
<comment type="caution">
    <text evidence="3">The sequence shown here is derived from an EMBL/GenBank/DDBJ whole genome shotgun (WGS) entry which is preliminary data.</text>
</comment>
<keyword evidence="4" id="KW-1185">Reference proteome</keyword>
<sequence length="167" mass="18252">MQSTDINAEALKETVLRILSENRVMAVATLRPDGWPQATLVGYMYDGLTLYFAIARDGQKLANMQRDPRISIAIGRHDGDGPDLRGLSLAAKAVEVTDSDEVRRLNTMLVARYPEQEVFTPQGASVAVMRATPLVMSVIDPHSGLDRPVLLRVDPLTSALLPAEETP</sequence>
<evidence type="ECO:0000256" key="1">
    <source>
        <dbReference type="ARBA" id="ARBA00023002"/>
    </source>
</evidence>
<dbReference type="Proteomes" id="UP001262754">
    <property type="component" value="Unassembled WGS sequence"/>
</dbReference>
<name>A0ABU1MVK2_9CAUL</name>
<dbReference type="InterPro" id="IPR052019">
    <property type="entry name" value="F420H2_bilvrd_red/Heme_oxyg"/>
</dbReference>
<feature type="domain" description="Pyridoxamine 5'-phosphate oxidase N-terminal" evidence="2">
    <location>
        <begin position="11"/>
        <end position="124"/>
    </location>
</feature>
<evidence type="ECO:0000313" key="3">
    <source>
        <dbReference type="EMBL" id="MDR6530062.1"/>
    </source>
</evidence>
<dbReference type="EMBL" id="JAVDRL010000002">
    <property type="protein sequence ID" value="MDR6530062.1"/>
    <property type="molecule type" value="Genomic_DNA"/>
</dbReference>
<reference evidence="3 4" key="1">
    <citation type="submission" date="2023-07" db="EMBL/GenBank/DDBJ databases">
        <title>Sorghum-associated microbial communities from plants grown in Nebraska, USA.</title>
        <authorList>
            <person name="Schachtman D."/>
        </authorList>
    </citation>
    <scope>NUCLEOTIDE SEQUENCE [LARGE SCALE GENOMIC DNA]</scope>
    <source>
        <strain evidence="3 4">DS2154</strain>
    </source>
</reference>
<proteinExistence type="predicted"/>
<accession>A0ABU1MVK2</accession>
<keyword evidence="1" id="KW-0560">Oxidoreductase</keyword>
<dbReference type="SUPFAM" id="SSF50475">
    <property type="entry name" value="FMN-binding split barrel"/>
    <property type="match status" value="1"/>
</dbReference>
<evidence type="ECO:0000313" key="4">
    <source>
        <dbReference type="Proteomes" id="UP001262754"/>
    </source>
</evidence>
<dbReference type="PANTHER" id="PTHR35176">
    <property type="entry name" value="HEME OXYGENASE HI_0854-RELATED"/>
    <property type="match status" value="1"/>
</dbReference>
<gene>
    <name evidence="3" type="ORF">J2800_000786</name>
</gene>
<evidence type="ECO:0000259" key="2">
    <source>
        <dbReference type="Pfam" id="PF01243"/>
    </source>
</evidence>
<dbReference type="Pfam" id="PF01243">
    <property type="entry name" value="PNPOx_N"/>
    <property type="match status" value="1"/>
</dbReference>
<protein>
    <submittedName>
        <fullName evidence="3">PPOX class probable F420-dependent enzyme</fullName>
    </submittedName>
</protein>
<dbReference type="Gene3D" id="2.30.110.10">
    <property type="entry name" value="Electron Transport, Fmn-binding Protein, Chain A"/>
    <property type="match status" value="1"/>
</dbReference>
<organism evidence="3 4">
    <name type="scientific">Caulobacter rhizosphaerae</name>
    <dbReference type="NCBI Taxonomy" id="2010972"/>
    <lineage>
        <taxon>Bacteria</taxon>
        <taxon>Pseudomonadati</taxon>
        <taxon>Pseudomonadota</taxon>
        <taxon>Alphaproteobacteria</taxon>
        <taxon>Caulobacterales</taxon>
        <taxon>Caulobacteraceae</taxon>
        <taxon>Caulobacter</taxon>
    </lineage>
</organism>
<dbReference type="InterPro" id="IPR011576">
    <property type="entry name" value="Pyridox_Oxase_N"/>
</dbReference>
<dbReference type="RefSeq" id="WP_310029314.1">
    <property type="nucleotide sequence ID" value="NZ_JAVDRL010000002.1"/>
</dbReference>